<accession>A0A2V1IYY6</accession>
<dbReference type="RefSeq" id="WP_107035875.1">
    <property type="nucleotide sequence ID" value="NZ_CAOLHR010000006.1"/>
</dbReference>
<dbReference type="GO" id="GO:0006298">
    <property type="term" value="P:mismatch repair"/>
    <property type="evidence" value="ECO:0007669"/>
    <property type="project" value="UniProtKB-UniRule"/>
</dbReference>
<reference evidence="8" key="1">
    <citation type="submission" date="2018-02" db="EMBL/GenBank/DDBJ databases">
        <authorList>
            <person name="Clavel T."/>
            <person name="Strowig T."/>
        </authorList>
    </citation>
    <scope>NUCLEOTIDE SEQUENCE [LARGE SCALE GENOMIC DNA]</scope>
    <source>
        <strain evidence="8">DSM 100764</strain>
    </source>
</reference>
<comment type="similarity">
    <text evidence="6">Belongs to the vsr family.</text>
</comment>
<evidence type="ECO:0000313" key="7">
    <source>
        <dbReference type="EMBL" id="PWB07729.1"/>
    </source>
</evidence>
<dbReference type="GO" id="GO:0004519">
    <property type="term" value="F:endonuclease activity"/>
    <property type="evidence" value="ECO:0007669"/>
    <property type="project" value="UniProtKB-KW"/>
</dbReference>
<dbReference type="SUPFAM" id="SSF52980">
    <property type="entry name" value="Restriction endonuclease-like"/>
    <property type="match status" value="1"/>
</dbReference>
<evidence type="ECO:0000256" key="3">
    <source>
        <dbReference type="ARBA" id="ARBA00022763"/>
    </source>
</evidence>
<keyword evidence="4 6" id="KW-0378">Hydrolase</keyword>
<dbReference type="AlphaFoldDB" id="A0A2V1IYY6"/>
<keyword evidence="8" id="KW-1185">Reference proteome</keyword>
<keyword evidence="3 6" id="KW-0227">DNA damage</keyword>
<proteinExistence type="inferred from homology"/>
<dbReference type="Pfam" id="PF03852">
    <property type="entry name" value="Vsr"/>
    <property type="match status" value="1"/>
</dbReference>
<organism evidence="7 8">
    <name type="scientific">Paramuribaculum intestinale</name>
    <dbReference type="NCBI Taxonomy" id="2094151"/>
    <lineage>
        <taxon>Bacteria</taxon>
        <taxon>Pseudomonadati</taxon>
        <taxon>Bacteroidota</taxon>
        <taxon>Bacteroidia</taxon>
        <taxon>Bacteroidales</taxon>
        <taxon>Muribaculaceae</taxon>
        <taxon>Paramuribaculum</taxon>
    </lineage>
</organism>
<dbReference type="PIRSF" id="PIRSF018267">
    <property type="entry name" value="VSR_endonuc"/>
    <property type="match status" value="1"/>
</dbReference>
<keyword evidence="2 6" id="KW-0255">Endonuclease</keyword>
<keyword evidence="1 6" id="KW-0540">Nuclease</keyword>
<sequence length="163" mass="18938">MDVFSKEKRSQVMSSIRSTDTKPEMIVRKYLHANGFRYGLHNQKLPGHPDIVLRKYQTIVFINGCFWHGHKGCRHYTVPKSNTSYWTAKVRRNVERDAENITKLKSKGWRVITIWECELKSDIRENTLANLVRMLHQKAVEYDTTAPHTIMAAENAAIYGSDD</sequence>
<dbReference type="InterPro" id="IPR004603">
    <property type="entry name" value="DNA_mismatch_endonuc_vsr"/>
</dbReference>
<name>A0A2V1IYY6_9BACT</name>
<dbReference type="NCBIfam" id="TIGR00632">
    <property type="entry name" value="vsr"/>
    <property type="match status" value="1"/>
</dbReference>
<dbReference type="InterPro" id="IPR011335">
    <property type="entry name" value="Restrct_endonuc-II-like"/>
</dbReference>
<dbReference type="Proteomes" id="UP000244925">
    <property type="component" value="Unassembled WGS sequence"/>
</dbReference>
<evidence type="ECO:0000256" key="4">
    <source>
        <dbReference type="ARBA" id="ARBA00022801"/>
    </source>
</evidence>
<evidence type="ECO:0000256" key="6">
    <source>
        <dbReference type="PIRNR" id="PIRNR018267"/>
    </source>
</evidence>
<dbReference type="GeneID" id="93425165"/>
<dbReference type="EC" id="3.1.-.-" evidence="6"/>
<dbReference type="Gene3D" id="3.40.960.10">
    <property type="entry name" value="VSR Endonuclease"/>
    <property type="match status" value="1"/>
</dbReference>
<dbReference type="CDD" id="cd00221">
    <property type="entry name" value="Vsr"/>
    <property type="match status" value="1"/>
</dbReference>
<evidence type="ECO:0000256" key="5">
    <source>
        <dbReference type="ARBA" id="ARBA00023204"/>
    </source>
</evidence>
<dbReference type="GO" id="GO:0016787">
    <property type="term" value="F:hydrolase activity"/>
    <property type="evidence" value="ECO:0007669"/>
    <property type="project" value="UniProtKB-KW"/>
</dbReference>
<evidence type="ECO:0000256" key="1">
    <source>
        <dbReference type="ARBA" id="ARBA00022722"/>
    </source>
</evidence>
<evidence type="ECO:0000313" key="8">
    <source>
        <dbReference type="Proteomes" id="UP000244925"/>
    </source>
</evidence>
<protein>
    <recommendedName>
        <fullName evidence="6">Very short patch repair endonuclease</fullName>
        <ecNumber evidence="6">3.1.-.-</ecNumber>
    </recommendedName>
</protein>
<evidence type="ECO:0000256" key="2">
    <source>
        <dbReference type="ARBA" id="ARBA00022759"/>
    </source>
</evidence>
<gene>
    <name evidence="7" type="ORF">C5O25_06225</name>
</gene>
<comment type="function">
    <text evidence="6">May nick specific sequences that contain T:G mispairs resulting from m5C-deamination.</text>
</comment>
<dbReference type="EMBL" id="PUBV01000010">
    <property type="protein sequence ID" value="PWB07729.1"/>
    <property type="molecule type" value="Genomic_DNA"/>
</dbReference>
<keyword evidence="5 6" id="KW-0234">DNA repair</keyword>
<comment type="caution">
    <text evidence="7">The sequence shown here is derived from an EMBL/GenBank/DDBJ whole genome shotgun (WGS) entry which is preliminary data.</text>
</comment>